<evidence type="ECO:0000313" key="2">
    <source>
        <dbReference type="Proteomes" id="UP000276133"/>
    </source>
</evidence>
<dbReference type="AlphaFoldDB" id="A0A3M7PVJ2"/>
<protein>
    <submittedName>
        <fullName evidence="1">Uncharacterized protein</fullName>
    </submittedName>
</protein>
<reference evidence="1 2" key="1">
    <citation type="journal article" date="2018" name="Sci. Rep.">
        <title>Genomic signatures of local adaptation to the degree of environmental predictability in rotifers.</title>
        <authorList>
            <person name="Franch-Gras L."/>
            <person name="Hahn C."/>
            <person name="Garcia-Roger E.M."/>
            <person name="Carmona M.J."/>
            <person name="Serra M."/>
            <person name="Gomez A."/>
        </authorList>
    </citation>
    <scope>NUCLEOTIDE SEQUENCE [LARGE SCALE GENOMIC DNA]</scope>
    <source>
        <strain evidence="1">HYR1</strain>
    </source>
</reference>
<gene>
    <name evidence="1" type="ORF">BpHYR1_024788</name>
</gene>
<keyword evidence="2" id="KW-1185">Reference proteome</keyword>
<comment type="caution">
    <text evidence="1">The sequence shown here is derived from an EMBL/GenBank/DDBJ whole genome shotgun (WGS) entry which is preliminary data.</text>
</comment>
<proteinExistence type="predicted"/>
<dbReference type="Proteomes" id="UP000276133">
    <property type="component" value="Unassembled WGS sequence"/>
</dbReference>
<evidence type="ECO:0000313" key="1">
    <source>
        <dbReference type="EMBL" id="RNA03166.1"/>
    </source>
</evidence>
<name>A0A3M7PVJ2_BRAPC</name>
<organism evidence="1 2">
    <name type="scientific">Brachionus plicatilis</name>
    <name type="common">Marine rotifer</name>
    <name type="synonym">Brachionus muelleri</name>
    <dbReference type="NCBI Taxonomy" id="10195"/>
    <lineage>
        <taxon>Eukaryota</taxon>
        <taxon>Metazoa</taxon>
        <taxon>Spiralia</taxon>
        <taxon>Gnathifera</taxon>
        <taxon>Rotifera</taxon>
        <taxon>Eurotatoria</taxon>
        <taxon>Monogononta</taxon>
        <taxon>Pseudotrocha</taxon>
        <taxon>Ploima</taxon>
        <taxon>Brachionidae</taxon>
        <taxon>Brachionus</taxon>
    </lineage>
</organism>
<sequence length="72" mass="8339">MEKSIMNIIKVKKLIEKRKDDGKLVSLEKSKKTDGFEPLLLFLIGLGKNANTNNFEIKNLKKLYKKSIKFNI</sequence>
<accession>A0A3M7PVJ2</accession>
<dbReference type="EMBL" id="REGN01008605">
    <property type="protein sequence ID" value="RNA03166.1"/>
    <property type="molecule type" value="Genomic_DNA"/>
</dbReference>